<comment type="caution">
    <text evidence="1">The sequence shown here is derived from an EMBL/GenBank/DDBJ whole genome shotgun (WGS) entry which is preliminary data.</text>
</comment>
<dbReference type="Proteomes" id="UP000027583">
    <property type="component" value="Unassembled WGS sequence"/>
</dbReference>
<protein>
    <submittedName>
        <fullName evidence="1">Uncharacterized protein</fullName>
    </submittedName>
</protein>
<accession>A0A060QAH6</accession>
<evidence type="ECO:0000313" key="1">
    <source>
        <dbReference type="EMBL" id="CDG38104.1"/>
    </source>
</evidence>
<sequence>MVLRPTSLRLLKQFIASESAVGKSFAERCFSANTKTNIELCPDKRIDAATGDV</sequence>
<gene>
    <name evidence="1" type="ORF">ASAP_0059</name>
</gene>
<dbReference type="AlphaFoldDB" id="A0A060QAH6"/>
<name>A0A060QAH6_9PROT</name>
<dbReference type="EMBL" id="CBLX010000003">
    <property type="protein sequence ID" value="CDG38104.1"/>
    <property type="molecule type" value="Genomic_DNA"/>
</dbReference>
<organism evidence="1 2">
    <name type="scientific">Asaia bogorensis</name>
    <dbReference type="NCBI Taxonomy" id="91915"/>
    <lineage>
        <taxon>Bacteria</taxon>
        <taxon>Pseudomonadati</taxon>
        <taxon>Pseudomonadota</taxon>
        <taxon>Alphaproteobacteria</taxon>
        <taxon>Acetobacterales</taxon>
        <taxon>Acetobacteraceae</taxon>
        <taxon>Asaia</taxon>
    </lineage>
</organism>
<reference evidence="1 2" key="2">
    <citation type="journal article" date="2014" name="PLoS ONE">
        <title>Evolution of mitochondria reconstructed from the energy metabolism of living bacteria.</title>
        <authorList>
            <person name="Degli Esposti M."/>
            <person name="Chouaia B."/>
            <person name="Comandatore F."/>
            <person name="Crotti E."/>
            <person name="Sassera D."/>
            <person name="Lievens P.M."/>
            <person name="Daffonchio D."/>
            <person name="Bandi C."/>
        </authorList>
    </citation>
    <scope>NUCLEOTIDE SEQUENCE [LARGE SCALE GENOMIC DNA]</scope>
    <source>
        <strain evidence="1 2">SF2.1</strain>
    </source>
</reference>
<evidence type="ECO:0000313" key="2">
    <source>
        <dbReference type="Proteomes" id="UP000027583"/>
    </source>
</evidence>
<proteinExistence type="predicted"/>
<reference evidence="1 2" key="1">
    <citation type="journal article" date="2014" name="Genome Biol. Evol.">
        <title>Acetic acid bacteria genomes reveal functional traits for adaptation to life in insect guts.</title>
        <authorList>
            <person name="Chouaia B."/>
            <person name="Gaiarsa S."/>
            <person name="Crotti E."/>
            <person name="Comandatore F."/>
            <person name="Degli Esposti M."/>
            <person name="Ricci I."/>
            <person name="Alma A."/>
            <person name="Favia G."/>
            <person name="Bandi C."/>
            <person name="Daffonchio D."/>
        </authorList>
    </citation>
    <scope>NUCLEOTIDE SEQUENCE [LARGE SCALE GENOMIC DNA]</scope>
    <source>
        <strain evidence="1 2">SF2.1</strain>
    </source>
</reference>